<feature type="non-terminal residue" evidence="1">
    <location>
        <position position="1"/>
    </location>
</feature>
<dbReference type="AlphaFoldDB" id="A0A2I0HGW2"/>
<evidence type="ECO:0000313" key="1">
    <source>
        <dbReference type="EMBL" id="PKI26452.1"/>
    </source>
</evidence>
<protein>
    <submittedName>
        <fullName evidence="1">Uncharacterized protein</fullName>
    </submittedName>
</protein>
<accession>A0A2I0HGW2</accession>
<name>A0A2I0HGW2_PUNGR</name>
<dbReference type="EMBL" id="PGOL01027572">
    <property type="protein sequence ID" value="PKI26452.1"/>
    <property type="molecule type" value="Genomic_DNA"/>
</dbReference>
<organism evidence="1 2">
    <name type="scientific">Punica granatum</name>
    <name type="common">Pomegranate</name>
    <dbReference type="NCBI Taxonomy" id="22663"/>
    <lineage>
        <taxon>Eukaryota</taxon>
        <taxon>Viridiplantae</taxon>
        <taxon>Streptophyta</taxon>
        <taxon>Embryophyta</taxon>
        <taxon>Tracheophyta</taxon>
        <taxon>Spermatophyta</taxon>
        <taxon>Magnoliopsida</taxon>
        <taxon>eudicotyledons</taxon>
        <taxon>Gunneridae</taxon>
        <taxon>Pentapetalae</taxon>
        <taxon>rosids</taxon>
        <taxon>malvids</taxon>
        <taxon>Myrtales</taxon>
        <taxon>Lythraceae</taxon>
        <taxon>Punica</taxon>
    </lineage>
</organism>
<gene>
    <name evidence="1" type="ORF">CRG98_048859</name>
</gene>
<dbReference type="Proteomes" id="UP000233551">
    <property type="component" value="Unassembled WGS sequence"/>
</dbReference>
<comment type="caution">
    <text evidence="1">The sequence shown here is derived from an EMBL/GenBank/DDBJ whole genome shotgun (WGS) entry which is preliminary data.</text>
</comment>
<evidence type="ECO:0000313" key="2">
    <source>
        <dbReference type="Proteomes" id="UP000233551"/>
    </source>
</evidence>
<sequence>EPVLSSSEIFDVNSKKFEL</sequence>
<keyword evidence="2" id="KW-1185">Reference proteome</keyword>
<reference evidence="1 2" key="1">
    <citation type="submission" date="2017-11" db="EMBL/GenBank/DDBJ databases">
        <title>De-novo sequencing of pomegranate (Punica granatum L.) genome.</title>
        <authorList>
            <person name="Akparov Z."/>
            <person name="Amiraslanov A."/>
            <person name="Hajiyeva S."/>
            <person name="Abbasov M."/>
            <person name="Kaur K."/>
            <person name="Hamwieh A."/>
            <person name="Solovyev V."/>
            <person name="Salamov A."/>
            <person name="Braich B."/>
            <person name="Kosarev P."/>
            <person name="Mahmoud A."/>
            <person name="Hajiyev E."/>
            <person name="Babayeva S."/>
            <person name="Izzatullayeva V."/>
            <person name="Mammadov A."/>
            <person name="Mammadov A."/>
            <person name="Sharifova S."/>
            <person name="Ojaghi J."/>
            <person name="Eynullazada K."/>
            <person name="Bayramov B."/>
            <person name="Abdulazimova A."/>
            <person name="Shahmuradov I."/>
        </authorList>
    </citation>
    <scope>NUCLEOTIDE SEQUENCE [LARGE SCALE GENOMIC DNA]</scope>
    <source>
        <strain evidence="2">cv. AG2017</strain>
        <tissue evidence="1">Leaf</tissue>
    </source>
</reference>
<proteinExistence type="predicted"/>